<keyword evidence="3 5" id="KW-0539">Nucleus</keyword>
<evidence type="ECO:0000256" key="4">
    <source>
        <dbReference type="PROSITE-ProRule" id="PRU00042"/>
    </source>
</evidence>
<dbReference type="InterPro" id="IPR001356">
    <property type="entry name" value="HD"/>
</dbReference>
<dbReference type="InterPro" id="IPR008422">
    <property type="entry name" value="KN_HD"/>
</dbReference>
<dbReference type="AlphaFoldDB" id="A0A084G1D5"/>
<dbReference type="SMART" id="SM00355">
    <property type="entry name" value="ZnF_C2H2"/>
    <property type="match status" value="3"/>
</dbReference>
<dbReference type="PROSITE" id="PS50071">
    <property type="entry name" value="HOMEOBOX_2"/>
    <property type="match status" value="1"/>
</dbReference>
<name>A0A084G1D5_PSEDA</name>
<dbReference type="GO" id="GO:0006355">
    <property type="term" value="P:regulation of DNA-templated transcription"/>
    <property type="evidence" value="ECO:0007669"/>
    <property type="project" value="InterPro"/>
</dbReference>
<evidence type="ECO:0000259" key="9">
    <source>
        <dbReference type="PROSITE" id="PS51253"/>
    </source>
</evidence>
<evidence type="ECO:0000256" key="3">
    <source>
        <dbReference type="ARBA" id="ARBA00023242"/>
    </source>
</evidence>
<dbReference type="KEGG" id="sapo:SAPIO_CDS7224"/>
<proteinExistence type="predicted"/>
<keyword evidence="4" id="KW-0862">Zinc</keyword>
<dbReference type="CDD" id="cd00086">
    <property type="entry name" value="homeodomain"/>
    <property type="match status" value="1"/>
</dbReference>
<dbReference type="SMART" id="SM00389">
    <property type="entry name" value="HOX"/>
    <property type="match status" value="1"/>
</dbReference>
<gene>
    <name evidence="10" type="ORF">SAPIO_CDS7224</name>
</gene>
<dbReference type="InterPro" id="IPR050224">
    <property type="entry name" value="TALE_homeobox"/>
</dbReference>
<reference evidence="10 11" key="1">
    <citation type="journal article" date="2014" name="Genome Announc.">
        <title>Draft genome sequence of the pathogenic fungus Scedosporium apiospermum.</title>
        <authorList>
            <person name="Vandeputte P."/>
            <person name="Ghamrawi S."/>
            <person name="Rechenmann M."/>
            <person name="Iltis A."/>
            <person name="Giraud S."/>
            <person name="Fleury M."/>
            <person name="Thornton C."/>
            <person name="Delhaes L."/>
            <person name="Meyer W."/>
            <person name="Papon N."/>
            <person name="Bouchara J.P."/>
        </authorList>
    </citation>
    <scope>NUCLEOTIDE SEQUENCE [LARGE SCALE GENOMIC DNA]</scope>
    <source>
        <strain evidence="10 11">IHEM 14462</strain>
    </source>
</reference>
<keyword evidence="11" id="KW-1185">Reference proteome</keyword>
<keyword evidence="4" id="KW-0863">Zinc-finger</keyword>
<dbReference type="VEuPathDB" id="FungiDB:SAPIO_CDS7224"/>
<comment type="caution">
    <text evidence="10">The sequence shown here is derived from an EMBL/GenBank/DDBJ whole genome shotgun (WGS) entry which is preliminary data.</text>
</comment>
<keyword evidence="2 5" id="KW-0371">Homeobox</keyword>
<evidence type="ECO:0000256" key="5">
    <source>
        <dbReference type="PROSITE-ProRule" id="PRU00108"/>
    </source>
</evidence>
<evidence type="ECO:0000259" key="8">
    <source>
        <dbReference type="PROSITE" id="PS50157"/>
    </source>
</evidence>
<dbReference type="Gene3D" id="1.10.10.60">
    <property type="entry name" value="Homeodomain-like"/>
    <property type="match status" value="1"/>
</dbReference>
<dbReference type="OrthoDB" id="10056939at2759"/>
<dbReference type="Pfam" id="PF03221">
    <property type="entry name" value="HTH_Tnp_Tc5"/>
    <property type="match status" value="1"/>
</dbReference>
<evidence type="ECO:0000313" key="10">
    <source>
        <dbReference type="EMBL" id="KEZ41147.1"/>
    </source>
</evidence>
<dbReference type="PROSITE" id="PS51253">
    <property type="entry name" value="HTH_CENPB"/>
    <property type="match status" value="1"/>
</dbReference>
<dbReference type="OMA" id="TIHNYSR"/>
<evidence type="ECO:0000256" key="6">
    <source>
        <dbReference type="SAM" id="MobiDB-lite"/>
    </source>
</evidence>
<dbReference type="Pfam" id="PF05920">
    <property type="entry name" value="Homeobox_KN"/>
    <property type="match status" value="1"/>
</dbReference>
<feature type="compositionally biased region" description="Polar residues" evidence="6">
    <location>
        <begin position="876"/>
        <end position="894"/>
    </location>
</feature>
<dbReference type="GeneID" id="27726296"/>
<dbReference type="InterPro" id="IPR006600">
    <property type="entry name" value="HTH_CenpB_DNA-bd_dom"/>
</dbReference>
<dbReference type="HOGENOM" id="CLU_008497_2_0_1"/>
<feature type="region of interest" description="Disordered" evidence="6">
    <location>
        <begin position="332"/>
        <end position="372"/>
    </location>
</feature>
<dbReference type="SUPFAM" id="SSF46689">
    <property type="entry name" value="Homeodomain-like"/>
    <property type="match status" value="1"/>
</dbReference>
<feature type="compositionally biased region" description="Basic residues" evidence="6">
    <location>
        <begin position="394"/>
        <end position="404"/>
    </location>
</feature>
<dbReference type="PROSITE" id="PS50157">
    <property type="entry name" value="ZINC_FINGER_C2H2_2"/>
    <property type="match status" value="1"/>
</dbReference>
<dbReference type="PROSITE" id="PS00028">
    <property type="entry name" value="ZINC_FINGER_C2H2_1"/>
    <property type="match status" value="1"/>
</dbReference>
<protein>
    <submittedName>
        <fullName evidence="10">C2H2 type zinc finger domain-containing protein</fullName>
    </submittedName>
</protein>
<feature type="domain" description="C2H2-type" evidence="8">
    <location>
        <begin position="421"/>
        <end position="449"/>
    </location>
</feature>
<comment type="subcellular location">
    <subcellularLocation>
        <location evidence="5">Nucleus</location>
    </subcellularLocation>
</comment>
<feature type="domain" description="HTH CENPB-type" evidence="9">
    <location>
        <begin position="795"/>
        <end position="869"/>
    </location>
</feature>
<evidence type="ECO:0000256" key="2">
    <source>
        <dbReference type="ARBA" id="ARBA00023155"/>
    </source>
</evidence>
<evidence type="ECO:0000313" key="11">
    <source>
        <dbReference type="Proteomes" id="UP000028545"/>
    </source>
</evidence>
<organism evidence="10 11">
    <name type="scientific">Pseudallescheria apiosperma</name>
    <name type="common">Scedosporium apiospermum</name>
    <dbReference type="NCBI Taxonomy" id="563466"/>
    <lineage>
        <taxon>Eukaryota</taxon>
        <taxon>Fungi</taxon>
        <taxon>Dikarya</taxon>
        <taxon>Ascomycota</taxon>
        <taxon>Pezizomycotina</taxon>
        <taxon>Sordariomycetes</taxon>
        <taxon>Hypocreomycetidae</taxon>
        <taxon>Microascales</taxon>
        <taxon>Microascaceae</taxon>
        <taxon>Scedosporium</taxon>
    </lineage>
</organism>
<dbReference type="InterPro" id="IPR013087">
    <property type="entry name" value="Znf_C2H2_type"/>
</dbReference>
<dbReference type="GO" id="GO:0003677">
    <property type="term" value="F:DNA binding"/>
    <property type="evidence" value="ECO:0007669"/>
    <property type="project" value="UniProtKB-UniRule"/>
</dbReference>
<dbReference type="PANTHER" id="PTHR11850">
    <property type="entry name" value="HOMEOBOX PROTEIN TRANSCRIPTION FACTORS"/>
    <property type="match status" value="1"/>
</dbReference>
<keyword evidence="1 5" id="KW-0238">DNA-binding</keyword>
<feature type="region of interest" description="Disordered" evidence="6">
    <location>
        <begin position="388"/>
        <end position="411"/>
    </location>
</feature>
<feature type="domain" description="Homeobox" evidence="7">
    <location>
        <begin position="217"/>
        <end position="272"/>
    </location>
</feature>
<dbReference type="InterPro" id="IPR009057">
    <property type="entry name" value="Homeodomain-like_sf"/>
</dbReference>
<evidence type="ECO:0000259" key="7">
    <source>
        <dbReference type="PROSITE" id="PS50071"/>
    </source>
</evidence>
<dbReference type="GO" id="GO:0005634">
    <property type="term" value="C:nucleus"/>
    <property type="evidence" value="ECO:0007669"/>
    <property type="project" value="UniProtKB-SubCell"/>
</dbReference>
<keyword evidence="4" id="KW-0479">Metal-binding</keyword>
<sequence>MDEFINWDQVGGAPLTDPFDPSAHNVGGNDPSLDIDLALENVNDDDFGFFALQHFSGEQALPGMLASELDPVHFALDAEGGSLGPMSANCFGIPPVPCFQCAGAGYHCKIIREGQHKGYCTSCVALRLECSLAAELTTSFSEPIDQQPSWAARLEQASLDFSLDQNPNTTTTMNPTNEAAFNPSQTEQILSRNLSGAGTQLTPSQLATPALGKIGARLSRESIRILRQWLSTHQRHPYPSDEEKDMLQRQTGLTKTQITNWLANARRRGKFPTPGRSTSPQVGFGFGTPVDIPVRRATPALESMNPLQRWVDSPPEHEPASAIAIARAVTASTVSSDRATPSSHVYTDDGSGRSLHGSSASSVGTSHSSGGSFASAYSHASRGSFGSFSSFGRNSRRRRRRRNAPKGVSEKAPLAAPLRTYQCTFCTETFKTKHDWQRHEKSLHLSLERWVCCNKGPKAVKPDIKIMACVFCGEPEPTDEHIETHNYSTCQEKPVEGRTFYRKDHLNQHLRLVHNVKFVDWSMKDWKVTTPEIRSVCGFCGISMNTWSIRVDHLAEHFKMGYSMEDWKGDWGFEPDVLELVENSIPPYLIHNERNSPFPYVANNAPPESPRNAYELIKIELDFFIQRSKESGMPTDDQLQVEACRIIFASEVVSLEGIASTVSWLRDLIMAPAGIREQAQFGPLRSQAENRMAILKINGKDNLFEACPLEFELHDFVRAKKLLGLTAMDDELQEEACRLVGKMEEVSTHPSEVVANWLIRVIKMSTNWLAPFRARAQLPRSEDILDSKRRPADPTKIDSTIHNYSRLERELGEYVDFQRSLGVEPTDADLQRQARIIIYELEDGWNQTAADNSTWLAAFRRRHNNQGRSPKDDSGQDNSPQSNSTGTRSTSHTLQEGPRNGLSGEATLLTRGSERIETGKLFLNDANCYRRLAGELGRYVKSAMSAKNPNQHIPSDEELQHQARWILYDDDDPWNQTAADNAEWLQRFKRDVGIIKEGPGLPPAKPWSVKAGGSGFAPPYTYFKATSAPHYNDSVVQVPVGPAFCEFETSTSTANRFIETMGTRYPRPGRVFCARELEEGLRSLVHFEVKNRGQFPDDETLRQRGRDILGTQDTAADDPVLLDKFKTLVREELGGVGTAVSGETSPNMILAPVPIPIPVAAPTPVPASTMGPALGQAVLDFSTNPTPGLMAGMDISMSDDDINNMLVQDMDFDTIFGQQSMAMGDDGSSR</sequence>
<evidence type="ECO:0000256" key="1">
    <source>
        <dbReference type="ARBA" id="ARBA00023125"/>
    </source>
</evidence>
<dbReference type="Proteomes" id="UP000028545">
    <property type="component" value="Unassembled WGS sequence"/>
</dbReference>
<accession>A0A084G1D5</accession>
<dbReference type="GO" id="GO:0008270">
    <property type="term" value="F:zinc ion binding"/>
    <property type="evidence" value="ECO:0007669"/>
    <property type="project" value="UniProtKB-KW"/>
</dbReference>
<dbReference type="EMBL" id="JOWA01000110">
    <property type="protein sequence ID" value="KEZ41147.1"/>
    <property type="molecule type" value="Genomic_DNA"/>
</dbReference>
<dbReference type="RefSeq" id="XP_016640946.1">
    <property type="nucleotide sequence ID" value="XM_016789119.1"/>
</dbReference>
<feature type="region of interest" description="Disordered" evidence="6">
    <location>
        <begin position="864"/>
        <end position="905"/>
    </location>
</feature>
<feature type="compositionally biased region" description="Low complexity" evidence="6">
    <location>
        <begin position="352"/>
        <end position="372"/>
    </location>
</feature>
<feature type="DNA-binding region" description="Homeobox" evidence="5">
    <location>
        <begin position="219"/>
        <end position="273"/>
    </location>
</feature>